<feature type="transmembrane region" description="Helical" evidence="1">
    <location>
        <begin position="7"/>
        <end position="33"/>
    </location>
</feature>
<evidence type="ECO:0000256" key="1">
    <source>
        <dbReference type="SAM" id="Phobius"/>
    </source>
</evidence>
<feature type="transmembrane region" description="Helical" evidence="1">
    <location>
        <begin position="39"/>
        <end position="60"/>
    </location>
</feature>
<evidence type="ECO:0000313" key="3">
    <source>
        <dbReference type="Proteomes" id="UP000284605"/>
    </source>
</evidence>
<dbReference type="AlphaFoldDB" id="A0A418WCY1"/>
<protein>
    <submittedName>
        <fullName evidence="2">Uncharacterized protein</fullName>
    </submittedName>
</protein>
<evidence type="ECO:0000313" key="2">
    <source>
        <dbReference type="EMBL" id="RJF87892.1"/>
    </source>
</evidence>
<comment type="caution">
    <text evidence="2">The sequence shown here is derived from an EMBL/GenBank/DDBJ whole genome shotgun (WGS) entry which is preliminary data.</text>
</comment>
<organism evidence="2 3">
    <name type="scientific">Oleomonas cavernae</name>
    <dbReference type="NCBI Taxonomy" id="2320859"/>
    <lineage>
        <taxon>Bacteria</taxon>
        <taxon>Pseudomonadati</taxon>
        <taxon>Pseudomonadota</taxon>
        <taxon>Alphaproteobacteria</taxon>
        <taxon>Acetobacterales</taxon>
        <taxon>Acetobacteraceae</taxon>
        <taxon>Oleomonas</taxon>
    </lineage>
</organism>
<sequence length="174" mass="17470">MNDWVKVAIVPALIGGVIAIVGTYVAGLIGGFVGSLVGIVFSLAAGAFAYCVNIAWFRAVNSGFTRVAMVLPLAPSASERLFLIWALGIGILPGAVVSLLVGAGDGGASAGAVAGMGLVGLIVSIAIIIIAVRLSFFFEDLALGKITTPAPASMRPHPISAVSWAVSSSSSSRS</sequence>
<proteinExistence type="predicted"/>
<keyword evidence="1" id="KW-1133">Transmembrane helix</keyword>
<keyword evidence="1" id="KW-0472">Membrane</keyword>
<gene>
    <name evidence="2" type="ORF">D3874_13380</name>
</gene>
<name>A0A418WCY1_9PROT</name>
<dbReference type="Proteomes" id="UP000284605">
    <property type="component" value="Unassembled WGS sequence"/>
</dbReference>
<feature type="transmembrane region" description="Helical" evidence="1">
    <location>
        <begin position="81"/>
        <end position="101"/>
    </location>
</feature>
<accession>A0A418WCY1</accession>
<dbReference type="RefSeq" id="WP_119778527.1">
    <property type="nucleotide sequence ID" value="NZ_QYUK01000011.1"/>
</dbReference>
<dbReference type="EMBL" id="QYUK01000011">
    <property type="protein sequence ID" value="RJF87892.1"/>
    <property type="molecule type" value="Genomic_DNA"/>
</dbReference>
<feature type="transmembrane region" description="Helical" evidence="1">
    <location>
        <begin position="113"/>
        <end position="136"/>
    </location>
</feature>
<reference evidence="2 3" key="1">
    <citation type="submission" date="2018-09" db="EMBL/GenBank/DDBJ databases">
        <authorList>
            <person name="Zhu H."/>
        </authorList>
    </citation>
    <scope>NUCLEOTIDE SEQUENCE [LARGE SCALE GENOMIC DNA]</scope>
    <source>
        <strain evidence="2 3">K1W22B-8</strain>
    </source>
</reference>
<keyword evidence="1" id="KW-0812">Transmembrane</keyword>
<keyword evidence="3" id="KW-1185">Reference proteome</keyword>